<keyword evidence="5 6" id="KW-0408">Iron</keyword>
<protein>
    <submittedName>
        <fullName evidence="7">Cysteine dioxygenase</fullName>
    </submittedName>
</protein>
<dbReference type="GO" id="GO:0008198">
    <property type="term" value="F:ferrous iron binding"/>
    <property type="evidence" value="ECO:0007669"/>
    <property type="project" value="TreeGrafter"/>
</dbReference>
<keyword evidence="2 6" id="KW-0479">Metal-binding</keyword>
<accession>A0A975HDP9</accession>
<dbReference type="InterPro" id="IPR010300">
    <property type="entry name" value="CDO_1"/>
</dbReference>
<evidence type="ECO:0000256" key="3">
    <source>
        <dbReference type="ARBA" id="ARBA00022964"/>
    </source>
</evidence>
<dbReference type="SUPFAM" id="SSF51182">
    <property type="entry name" value="RmlC-like cupins"/>
    <property type="match status" value="1"/>
</dbReference>
<dbReference type="InterPro" id="IPR011051">
    <property type="entry name" value="RmlC_Cupin_sf"/>
</dbReference>
<dbReference type="PANTHER" id="PTHR12918:SF1">
    <property type="entry name" value="CYSTEINE DIOXYGENASE TYPE 1"/>
    <property type="match status" value="1"/>
</dbReference>
<comment type="similarity">
    <text evidence="1">Belongs to the cysteine dioxygenase family.</text>
</comment>
<dbReference type="PANTHER" id="PTHR12918">
    <property type="entry name" value="CYSTEINE DIOXYGENASE"/>
    <property type="match status" value="1"/>
</dbReference>
<evidence type="ECO:0000256" key="5">
    <source>
        <dbReference type="ARBA" id="ARBA00023004"/>
    </source>
</evidence>
<evidence type="ECO:0000313" key="8">
    <source>
        <dbReference type="Proteomes" id="UP000664914"/>
    </source>
</evidence>
<feature type="binding site" evidence="6">
    <location>
        <position position="91"/>
    </location>
    <ligand>
        <name>Fe cation</name>
        <dbReference type="ChEBI" id="CHEBI:24875"/>
        <note>catalytic</note>
    </ligand>
</feature>
<evidence type="ECO:0000256" key="1">
    <source>
        <dbReference type="ARBA" id="ARBA00006622"/>
    </source>
</evidence>
<dbReference type="Proteomes" id="UP000664914">
    <property type="component" value="Chromosome"/>
</dbReference>
<feature type="binding site" evidence="6">
    <location>
        <position position="140"/>
    </location>
    <ligand>
        <name>Fe cation</name>
        <dbReference type="ChEBI" id="CHEBI:24875"/>
        <note>catalytic</note>
    </ligand>
</feature>
<dbReference type="EMBL" id="CP059319">
    <property type="protein sequence ID" value="QTH21493.1"/>
    <property type="molecule type" value="Genomic_DNA"/>
</dbReference>
<reference evidence="7" key="1">
    <citation type="submission" date="2020-07" db="EMBL/GenBank/DDBJ databases">
        <authorList>
            <person name="Camacho E."/>
        </authorList>
    </citation>
    <scope>NUCLEOTIDE SEQUENCE</scope>
    <source>
        <strain evidence="7">MPO218</strain>
    </source>
</reference>
<dbReference type="AlphaFoldDB" id="A0A975HDP9"/>
<evidence type="ECO:0000256" key="4">
    <source>
        <dbReference type="ARBA" id="ARBA00023002"/>
    </source>
</evidence>
<keyword evidence="4" id="KW-0560">Oxidoreductase</keyword>
<keyword evidence="3 7" id="KW-0223">Dioxygenase</keyword>
<dbReference type="Gene3D" id="2.60.120.10">
    <property type="entry name" value="Jelly Rolls"/>
    <property type="match status" value="1"/>
</dbReference>
<reference evidence="7" key="2">
    <citation type="submission" date="2021-04" db="EMBL/GenBank/DDBJ databases">
        <title>Isolation and genomic analysis of the ibuprofen-degrading bacterium Sphingomonas strain MPO218.</title>
        <authorList>
            <person name="Aulestia M."/>
            <person name="Flores A."/>
            <person name="Mangas E.L."/>
            <person name="Perez-Pulido A.J."/>
            <person name="Santero E."/>
            <person name="Camacho E.M."/>
        </authorList>
    </citation>
    <scope>NUCLEOTIDE SEQUENCE</scope>
    <source>
        <strain evidence="7">MPO218</strain>
    </source>
</reference>
<feature type="binding site" evidence="6">
    <location>
        <position position="89"/>
    </location>
    <ligand>
        <name>Fe cation</name>
        <dbReference type="ChEBI" id="CHEBI:24875"/>
        <note>catalytic</note>
    </ligand>
</feature>
<evidence type="ECO:0000256" key="6">
    <source>
        <dbReference type="PIRSR" id="PIRSR610300-51"/>
    </source>
</evidence>
<dbReference type="GO" id="GO:0016702">
    <property type="term" value="F:oxidoreductase activity, acting on single donors with incorporation of molecular oxygen, incorporation of two atoms of oxygen"/>
    <property type="evidence" value="ECO:0007669"/>
    <property type="project" value="InterPro"/>
</dbReference>
<dbReference type="CDD" id="cd10548">
    <property type="entry name" value="cupin_CDO"/>
    <property type="match status" value="1"/>
</dbReference>
<sequence>MTQGGQPRFAAFLAFLTEQAEERGKSEAAILAGTAPHLAALVAEDDWLDEAFARPDAGRYQQHLLFCDPLRRFSVVSFVWGPGQATPIHDHMTWGLVGMLRGAEISEGFALRSGVPVKTGEVRLEPGDVIALSPAEGDIHRVRNAHADRVSISIHVYGDDIGRVDRHIFSPEGDVKGFVSGYSNALLPNLWGRA</sequence>
<dbReference type="Pfam" id="PF05995">
    <property type="entry name" value="CDO_I"/>
    <property type="match status" value="1"/>
</dbReference>
<gene>
    <name evidence="7" type="ORF">HRJ34_24770</name>
</gene>
<organism evidence="7 8">
    <name type="scientific">Rhizorhabdus wittichii</name>
    <dbReference type="NCBI Taxonomy" id="160791"/>
    <lineage>
        <taxon>Bacteria</taxon>
        <taxon>Pseudomonadati</taxon>
        <taxon>Pseudomonadota</taxon>
        <taxon>Alphaproteobacteria</taxon>
        <taxon>Sphingomonadales</taxon>
        <taxon>Sphingomonadaceae</taxon>
        <taxon>Rhizorhabdus</taxon>
    </lineage>
</organism>
<dbReference type="InterPro" id="IPR014710">
    <property type="entry name" value="RmlC-like_jellyroll"/>
</dbReference>
<proteinExistence type="inferred from homology"/>
<name>A0A975HDP9_9SPHN</name>
<evidence type="ECO:0000313" key="7">
    <source>
        <dbReference type="EMBL" id="QTH21493.1"/>
    </source>
</evidence>
<dbReference type="RefSeq" id="WP_208632737.1">
    <property type="nucleotide sequence ID" value="NZ_CP059319.1"/>
</dbReference>
<evidence type="ECO:0000256" key="2">
    <source>
        <dbReference type="ARBA" id="ARBA00022723"/>
    </source>
</evidence>